<organism evidence="2 3">
    <name type="scientific">Pedobacter cryoconitis</name>
    <dbReference type="NCBI Taxonomy" id="188932"/>
    <lineage>
        <taxon>Bacteria</taxon>
        <taxon>Pseudomonadati</taxon>
        <taxon>Bacteroidota</taxon>
        <taxon>Sphingobacteriia</taxon>
        <taxon>Sphingobacteriales</taxon>
        <taxon>Sphingobacteriaceae</taxon>
        <taxon>Pedobacter</taxon>
    </lineage>
</organism>
<name>A0A327T6N2_9SPHI</name>
<dbReference type="SUPFAM" id="SSF55729">
    <property type="entry name" value="Acyl-CoA N-acyltransferases (Nat)"/>
    <property type="match status" value="1"/>
</dbReference>
<protein>
    <submittedName>
        <fullName evidence="2">RimJ/RimL family protein N-acetyltransferase</fullName>
    </submittedName>
</protein>
<dbReference type="PANTHER" id="PTHR43415:SF3">
    <property type="entry name" value="GNAT-FAMILY ACETYLTRANSFERASE"/>
    <property type="match status" value="1"/>
</dbReference>
<comment type="caution">
    <text evidence="2">The sequence shown here is derived from an EMBL/GenBank/DDBJ whole genome shotgun (WGS) entry which is preliminary data.</text>
</comment>
<dbReference type="EMBL" id="QLLR01000004">
    <property type="protein sequence ID" value="RAJ33467.1"/>
    <property type="molecule type" value="Genomic_DNA"/>
</dbReference>
<evidence type="ECO:0000259" key="1">
    <source>
        <dbReference type="PROSITE" id="PS51186"/>
    </source>
</evidence>
<dbReference type="RefSeq" id="WP_111633081.1">
    <property type="nucleotide sequence ID" value="NZ_QLLR01000004.1"/>
</dbReference>
<dbReference type="Gene3D" id="3.40.630.30">
    <property type="match status" value="1"/>
</dbReference>
<dbReference type="GO" id="GO:0016747">
    <property type="term" value="F:acyltransferase activity, transferring groups other than amino-acyl groups"/>
    <property type="evidence" value="ECO:0007669"/>
    <property type="project" value="InterPro"/>
</dbReference>
<feature type="domain" description="N-acetyltransferase" evidence="1">
    <location>
        <begin position="12"/>
        <end position="173"/>
    </location>
</feature>
<dbReference type="AlphaFoldDB" id="A0A327T6N2"/>
<keyword evidence="2" id="KW-0808">Transferase</keyword>
<sequence length="179" mass="20515">MNKDVFIEGDRIFLRALKEQDVEGNYSLWLNDPEITYFNSHGRFPMTADKLLKYVSHINSSQTDFVLAVIDKQTSMHIGNISLQNVSWIDRNAEIAFLLGDKTFWGKGIMEEAAILILKHGFRILNLHRIYCGTSAENLGMQKLAKKIGMIQEGLRRDAIFKQGKYIDIMEFGILSNEI</sequence>
<dbReference type="Proteomes" id="UP000249754">
    <property type="component" value="Unassembled WGS sequence"/>
</dbReference>
<dbReference type="PROSITE" id="PS51186">
    <property type="entry name" value="GNAT"/>
    <property type="match status" value="1"/>
</dbReference>
<proteinExistence type="predicted"/>
<dbReference type="InterPro" id="IPR016181">
    <property type="entry name" value="Acyl_CoA_acyltransferase"/>
</dbReference>
<accession>A0A327T6N2</accession>
<evidence type="ECO:0000313" key="2">
    <source>
        <dbReference type="EMBL" id="RAJ33467.1"/>
    </source>
</evidence>
<evidence type="ECO:0000313" key="3">
    <source>
        <dbReference type="Proteomes" id="UP000249754"/>
    </source>
</evidence>
<dbReference type="OrthoDB" id="6290225at2"/>
<dbReference type="InterPro" id="IPR000182">
    <property type="entry name" value="GNAT_dom"/>
</dbReference>
<reference evidence="2 3" key="1">
    <citation type="submission" date="2018-06" db="EMBL/GenBank/DDBJ databases">
        <title>Genomic Encyclopedia of Archaeal and Bacterial Type Strains, Phase II (KMG-II): from individual species to whole genera.</title>
        <authorList>
            <person name="Goeker M."/>
        </authorList>
    </citation>
    <scope>NUCLEOTIDE SEQUENCE [LARGE SCALE GENOMIC DNA]</scope>
    <source>
        <strain evidence="2 3">DSM 14825</strain>
    </source>
</reference>
<gene>
    <name evidence="2" type="ORF">LY11_01516</name>
</gene>
<dbReference type="PANTHER" id="PTHR43415">
    <property type="entry name" value="SPERMIDINE N(1)-ACETYLTRANSFERASE"/>
    <property type="match status" value="1"/>
</dbReference>
<dbReference type="Pfam" id="PF13302">
    <property type="entry name" value="Acetyltransf_3"/>
    <property type="match status" value="1"/>
</dbReference>